<evidence type="ECO:0000313" key="2">
    <source>
        <dbReference type="Proteomes" id="UP000654075"/>
    </source>
</evidence>
<name>A0A813ELY9_POLGL</name>
<gene>
    <name evidence="1" type="ORF">PGLA1383_LOCUS18809</name>
</gene>
<organism evidence="1 2">
    <name type="scientific">Polarella glacialis</name>
    <name type="common">Dinoflagellate</name>
    <dbReference type="NCBI Taxonomy" id="89957"/>
    <lineage>
        <taxon>Eukaryota</taxon>
        <taxon>Sar</taxon>
        <taxon>Alveolata</taxon>
        <taxon>Dinophyceae</taxon>
        <taxon>Suessiales</taxon>
        <taxon>Suessiaceae</taxon>
        <taxon>Polarella</taxon>
    </lineage>
</organism>
<dbReference type="AlphaFoldDB" id="A0A813ELY9"/>
<evidence type="ECO:0000313" key="1">
    <source>
        <dbReference type="EMBL" id="CAE8600484.1"/>
    </source>
</evidence>
<sequence length="198" mass="21130">MTFNALATEPPCAAAHSCVQPCAVAPLSSSTRSARRRGRLRRTAVRPSIRSSLDLKLELAFGRACENQTEFYSVATCAALDPNAAEFVPKVDNLLSPLLMDDGVRLVCPPASWHPPETPAHCAPASRREPCASDFLPHVVLVGDVAIEQPTRSHLHDVAATSSFAKAPLLTDSVADDPLEGKLIQFQAEAPYGGTESC</sequence>
<dbReference type="EMBL" id="CAJNNV010012189">
    <property type="protein sequence ID" value="CAE8600484.1"/>
    <property type="molecule type" value="Genomic_DNA"/>
</dbReference>
<proteinExistence type="predicted"/>
<dbReference type="Proteomes" id="UP000654075">
    <property type="component" value="Unassembled WGS sequence"/>
</dbReference>
<keyword evidence="2" id="KW-1185">Reference proteome</keyword>
<protein>
    <submittedName>
        <fullName evidence="1">Uncharacterized protein</fullName>
    </submittedName>
</protein>
<accession>A0A813ELY9</accession>
<reference evidence="1" key="1">
    <citation type="submission" date="2021-02" db="EMBL/GenBank/DDBJ databases">
        <authorList>
            <person name="Dougan E. K."/>
            <person name="Rhodes N."/>
            <person name="Thang M."/>
            <person name="Chan C."/>
        </authorList>
    </citation>
    <scope>NUCLEOTIDE SEQUENCE</scope>
</reference>
<comment type="caution">
    <text evidence="1">The sequence shown here is derived from an EMBL/GenBank/DDBJ whole genome shotgun (WGS) entry which is preliminary data.</text>
</comment>